<dbReference type="InterPro" id="IPR051014">
    <property type="entry name" value="Cation_Transport_ATPase_IB"/>
</dbReference>
<keyword evidence="14" id="KW-1185">Reference proteome</keyword>
<dbReference type="InterPro" id="IPR023298">
    <property type="entry name" value="ATPase_P-typ_TM_dom_sf"/>
</dbReference>
<proteinExistence type="inferred from homology"/>
<dbReference type="SUPFAM" id="SSF81653">
    <property type="entry name" value="Calcium ATPase, transduction domain A"/>
    <property type="match status" value="1"/>
</dbReference>
<keyword evidence="11" id="KW-1003">Cell membrane</keyword>
<feature type="transmembrane region" description="Helical" evidence="11">
    <location>
        <begin position="599"/>
        <end position="617"/>
    </location>
</feature>
<feature type="transmembrane region" description="Helical" evidence="11">
    <location>
        <begin position="40"/>
        <end position="61"/>
    </location>
</feature>
<comment type="subcellular location">
    <subcellularLocation>
        <location evidence="11">Cell membrane</location>
    </subcellularLocation>
    <subcellularLocation>
        <location evidence="1">Membrane</location>
        <topology evidence="1">Multi-pass membrane protein</topology>
    </subcellularLocation>
</comment>
<dbReference type="PRINTS" id="PR00941">
    <property type="entry name" value="CDATPASE"/>
</dbReference>
<evidence type="ECO:0000256" key="7">
    <source>
        <dbReference type="ARBA" id="ARBA00022989"/>
    </source>
</evidence>
<feature type="transmembrane region" description="Helical" evidence="11">
    <location>
        <begin position="570"/>
        <end position="593"/>
    </location>
</feature>
<protein>
    <recommendedName>
        <fullName evidence="9">Cd(2+)-exporting ATPase</fullName>
        <ecNumber evidence="9">7.2.2.21</ecNumber>
    </recommendedName>
</protein>
<dbReference type="PROSITE" id="PS00154">
    <property type="entry name" value="ATPASE_E1_E2"/>
    <property type="match status" value="1"/>
</dbReference>
<dbReference type="Pfam" id="PF00702">
    <property type="entry name" value="Hydrolase"/>
    <property type="match status" value="1"/>
</dbReference>
<sequence>MLKRINDFLAGLPMTIIGGVLLVFSFALPRTGVNLPVDPAWGTVVISGIPLLYLAVWRIIYNPGISKISSALLITIAMFAAIAIGDLFAAGEVAFIMAIGALLEDATTNRAKKGLKKLISLAPTQGRRIRDGKEEMIPAEKIVKGDMLRILPGETVPVDGVIVSGETSVDQSIMTGESLPVDKAAGDTVFCGTINRFGAIDIRATKVGEDSSLQKLIRMVQEAEDKKAPMARIADRVASWLVPVAMLVAAIAGIATQDIVRAVTVLVVFCPCALVLATPTAIMAAIGQATKHGVIIKSGEALEKMGKVDTIAFDKTGTLTYGKLEVSDVLSFAPDLDEEKLLYLAASAEAKSEHPLGKAIVAYAKKRDLPLSESAAFQMTSGKGISAEVDGCQLLCGNEKYLHECGVSVTANAAGTLEKLRLQGKASILVAVNGQCVGVIALSDVLRSEASAMVQKLTAMQTNTVLLTGDNQKTADYFAAQVGIREVYADLLPEDKVGNIAALQKHGRNVCMIGDGVNDAPALKTASVGVAMGSMGSDIAVEAADIALMSDDISKIPYLKRLSGATVKTIKLSITLSMCINFLAVTLSVLGLLNPTTGALVHNAGSCFVVLIAALLYDRKFE</sequence>
<comment type="caution">
    <text evidence="13">The sequence shown here is derived from an EMBL/GenBank/DDBJ whole genome shotgun (WGS) entry which is preliminary data.</text>
</comment>
<keyword evidence="3" id="KW-0104">Cadmium</keyword>
<dbReference type="SFLD" id="SFLDS00003">
    <property type="entry name" value="Haloacid_Dehalogenase"/>
    <property type="match status" value="1"/>
</dbReference>
<dbReference type="InterPro" id="IPR059000">
    <property type="entry name" value="ATPase_P-type_domA"/>
</dbReference>
<evidence type="ECO:0000256" key="10">
    <source>
        <dbReference type="ARBA" id="ARBA00049338"/>
    </source>
</evidence>
<gene>
    <name evidence="13" type="ORF">H8S02_01100</name>
</gene>
<keyword evidence="11" id="KW-0547">Nucleotide-binding</keyword>
<feature type="transmembrane region" description="Helical" evidence="11">
    <location>
        <begin position="237"/>
        <end position="256"/>
    </location>
</feature>
<evidence type="ECO:0000256" key="9">
    <source>
        <dbReference type="ARBA" id="ARBA00039103"/>
    </source>
</evidence>
<dbReference type="InterPro" id="IPR023299">
    <property type="entry name" value="ATPase_P-typ_cyto_dom_N"/>
</dbReference>
<evidence type="ECO:0000259" key="12">
    <source>
        <dbReference type="Pfam" id="PF00122"/>
    </source>
</evidence>
<keyword evidence="5 11" id="KW-0479">Metal-binding</keyword>
<feature type="transmembrane region" description="Helical" evidence="11">
    <location>
        <begin position="262"/>
        <end position="287"/>
    </location>
</feature>
<dbReference type="SFLD" id="SFLDG00002">
    <property type="entry name" value="C1.7:_P-type_atpase_like"/>
    <property type="match status" value="1"/>
</dbReference>
<dbReference type="InterPro" id="IPR008250">
    <property type="entry name" value="ATPase_P-typ_transduc_dom_A_sf"/>
</dbReference>
<dbReference type="InterPro" id="IPR027256">
    <property type="entry name" value="P-typ_ATPase_IB"/>
</dbReference>
<evidence type="ECO:0000256" key="6">
    <source>
        <dbReference type="ARBA" id="ARBA00022967"/>
    </source>
</evidence>
<feature type="domain" description="P-type ATPase A" evidence="12">
    <location>
        <begin position="121"/>
        <end position="221"/>
    </location>
</feature>
<name>A0ABR7GJP9_9FIRM</name>
<dbReference type="InterPro" id="IPR018303">
    <property type="entry name" value="ATPase_P-typ_P_site"/>
</dbReference>
<comment type="catalytic activity">
    <reaction evidence="10">
        <text>Cd(2+)(in) + ATP + H2O = Cd(2+)(out) + ADP + phosphate + H(+)</text>
        <dbReference type="Rhea" id="RHEA:12132"/>
        <dbReference type="ChEBI" id="CHEBI:15377"/>
        <dbReference type="ChEBI" id="CHEBI:15378"/>
        <dbReference type="ChEBI" id="CHEBI:30616"/>
        <dbReference type="ChEBI" id="CHEBI:43474"/>
        <dbReference type="ChEBI" id="CHEBI:48775"/>
        <dbReference type="ChEBI" id="CHEBI:456216"/>
        <dbReference type="EC" id="7.2.2.21"/>
    </reaction>
</comment>
<evidence type="ECO:0000313" key="13">
    <source>
        <dbReference type="EMBL" id="MBC5694553.1"/>
    </source>
</evidence>
<dbReference type="InterPro" id="IPR001757">
    <property type="entry name" value="P_typ_ATPase"/>
</dbReference>
<dbReference type="SUPFAM" id="SSF81665">
    <property type="entry name" value="Calcium ATPase, transmembrane domain M"/>
    <property type="match status" value="1"/>
</dbReference>
<evidence type="ECO:0000256" key="1">
    <source>
        <dbReference type="ARBA" id="ARBA00004141"/>
    </source>
</evidence>
<keyword evidence="7 11" id="KW-1133">Transmembrane helix</keyword>
<evidence type="ECO:0000256" key="8">
    <source>
        <dbReference type="ARBA" id="ARBA00023136"/>
    </source>
</evidence>
<dbReference type="SUPFAM" id="SSF56784">
    <property type="entry name" value="HAD-like"/>
    <property type="match status" value="1"/>
</dbReference>
<evidence type="ECO:0000256" key="4">
    <source>
        <dbReference type="ARBA" id="ARBA00022692"/>
    </source>
</evidence>
<dbReference type="NCBIfam" id="TIGR01525">
    <property type="entry name" value="ATPase-IB_hvy"/>
    <property type="match status" value="1"/>
</dbReference>
<dbReference type="PRINTS" id="PR00119">
    <property type="entry name" value="CATATPASE"/>
</dbReference>
<dbReference type="Gene3D" id="3.40.50.1000">
    <property type="entry name" value="HAD superfamily/HAD-like"/>
    <property type="match status" value="1"/>
</dbReference>
<evidence type="ECO:0000256" key="3">
    <source>
        <dbReference type="ARBA" id="ARBA00022539"/>
    </source>
</evidence>
<dbReference type="NCBIfam" id="TIGR01494">
    <property type="entry name" value="ATPase_P-type"/>
    <property type="match status" value="1"/>
</dbReference>
<organism evidence="13 14">
    <name type="scientific">Agathobaculum hominis</name>
    <dbReference type="NCBI Taxonomy" id="2763014"/>
    <lineage>
        <taxon>Bacteria</taxon>
        <taxon>Bacillati</taxon>
        <taxon>Bacillota</taxon>
        <taxon>Clostridia</taxon>
        <taxon>Eubacteriales</taxon>
        <taxon>Butyricicoccaceae</taxon>
        <taxon>Agathobaculum</taxon>
    </lineage>
</organism>
<evidence type="ECO:0000313" key="14">
    <source>
        <dbReference type="Proteomes" id="UP000641741"/>
    </source>
</evidence>
<dbReference type="Proteomes" id="UP000641741">
    <property type="component" value="Unassembled WGS sequence"/>
</dbReference>
<dbReference type="Gene3D" id="3.40.1110.10">
    <property type="entry name" value="Calcium-transporting ATPase, cytoplasmic domain N"/>
    <property type="match status" value="1"/>
</dbReference>
<keyword evidence="6" id="KW-1278">Translocase</keyword>
<dbReference type="EMBL" id="JACOPK010000001">
    <property type="protein sequence ID" value="MBC5694553.1"/>
    <property type="molecule type" value="Genomic_DNA"/>
</dbReference>
<dbReference type="InterPro" id="IPR036412">
    <property type="entry name" value="HAD-like_sf"/>
</dbReference>
<feature type="transmembrane region" description="Helical" evidence="11">
    <location>
        <begin position="68"/>
        <end position="84"/>
    </location>
</feature>
<dbReference type="PANTHER" id="PTHR48085:SF5">
    <property type="entry name" value="CADMIUM_ZINC-TRANSPORTING ATPASE HMA4-RELATED"/>
    <property type="match status" value="1"/>
</dbReference>
<dbReference type="InterPro" id="IPR044492">
    <property type="entry name" value="P_typ_ATPase_HD_dom"/>
</dbReference>
<dbReference type="InterPro" id="IPR023214">
    <property type="entry name" value="HAD_sf"/>
</dbReference>
<evidence type="ECO:0000256" key="11">
    <source>
        <dbReference type="RuleBase" id="RU362081"/>
    </source>
</evidence>
<dbReference type="Pfam" id="PF00122">
    <property type="entry name" value="E1-E2_ATPase"/>
    <property type="match status" value="1"/>
</dbReference>
<keyword evidence="8 11" id="KW-0472">Membrane</keyword>
<keyword evidence="4 11" id="KW-0812">Transmembrane</keyword>
<evidence type="ECO:0000256" key="5">
    <source>
        <dbReference type="ARBA" id="ARBA00022723"/>
    </source>
</evidence>
<dbReference type="NCBIfam" id="TIGR01511">
    <property type="entry name" value="ATPase-IB1_Cu"/>
    <property type="match status" value="1"/>
</dbReference>
<dbReference type="PANTHER" id="PTHR48085">
    <property type="entry name" value="CADMIUM/ZINC-TRANSPORTING ATPASE HMA2-RELATED"/>
    <property type="match status" value="1"/>
</dbReference>
<accession>A0ABR7GJP9</accession>
<reference evidence="13 14" key="1">
    <citation type="submission" date="2020-08" db="EMBL/GenBank/DDBJ databases">
        <title>Genome public.</title>
        <authorList>
            <person name="Liu C."/>
            <person name="Sun Q."/>
        </authorList>
    </citation>
    <scope>NUCLEOTIDE SEQUENCE [LARGE SCALE GENOMIC DNA]</scope>
    <source>
        <strain evidence="13 14">M2</strain>
    </source>
</reference>
<dbReference type="SFLD" id="SFLDF00027">
    <property type="entry name" value="p-type_atpase"/>
    <property type="match status" value="1"/>
</dbReference>
<keyword evidence="11" id="KW-0067">ATP-binding</keyword>
<evidence type="ECO:0000256" key="2">
    <source>
        <dbReference type="ARBA" id="ARBA00006024"/>
    </source>
</evidence>
<dbReference type="RefSeq" id="WP_186968845.1">
    <property type="nucleotide sequence ID" value="NZ_JACOPK010000001.1"/>
</dbReference>
<feature type="transmembrane region" description="Helical" evidence="11">
    <location>
        <begin position="7"/>
        <end position="28"/>
    </location>
</feature>
<dbReference type="EC" id="7.2.2.21" evidence="9"/>
<comment type="similarity">
    <text evidence="2 11">Belongs to the cation transport ATPase (P-type) (TC 3.A.3) family. Type IB subfamily.</text>
</comment>
<dbReference type="Gene3D" id="2.70.150.10">
    <property type="entry name" value="Calcium-transporting ATPase, cytoplasmic transduction domain A"/>
    <property type="match status" value="1"/>
</dbReference>